<dbReference type="AlphaFoldDB" id="A0A1F5NMQ9"/>
<dbReference type="STRING" id="1817824.A2751_00745"/>
<feature type="transmembrane region" description="Helical" evidence="1">
    <location>
        <begin position="49"/>
        <end position="75"/>
    </location>
</feature>
<accession>A0A1F5NMQ9</accession>
<dbReference type="EMBL" id="MFEK01000010">
    <property type="protein sequence ID" value="OGE78977.1"/>
    <property type="molecule type" value="Genomic_DNA"/>
</dbReference>
<sequence length="81" mass="9119">MLKPNAFAASLAGLMAIFYIVFYVIAVVSPEMFRYLFNAQFMGADLAPINVQFNFGVLFTLVVTGWVVGYIWALLYNKLAR</sequence>
<evidence type="ECO:0000313" key="3">
    <source>
        <dbReference type="Proteomes" id="UP000176864"/>
    </source>
</evidence>
<dbReference type="InterPro" id="IPR044020">
    <property type="entry name" value="DUF5676"/>
</dbReference>
<keyword evidence="1" id="KW-1133">Transmembrane helix</keyword>
<evidence type="ECO:0000313" key="2">
    <source>
        <dbReference type="EMBL" id="OGE78977.1"/>
    </source>
</evidence>
<proteinExistence type="predicted"/>
<protein>
    <submittedName>
        <fullName evidence="2">Uncharacterized protein</fullName>
    </submittedName>
</protein>
<dbReference type="Proteomes" id="UP000176864">
    <property type="component" value="Unassembled WGS sequence"/>
</dbReference>
<keyword evidence="1" id="KW-0812">Transmembrane</keyword>
<name>A0A1F5NMQ9_9BACT</name>
<feature type="transmembrane region" description="Helical" evidence="1">
    <location>
        <begin position="7"/>
        <end position="29"/>
    </location>
</feature>
<evidence type="ECO:0000256" key="1">
    <source>
        <dbReference type="SAM" id="Phobius"/>
    </source>
</evidence>
<organism evidence="2 3">
    <name type="scientific">Candidatus Doudnabacteria bacterium RIFCSPHIGHO2_01_FULL_46_14</name>
    <dbReference type="NCBI Taxonomy" id="1817824"/>
    <lineage>
        <taxon>Bacteria</taxon>
        <taxon>Candidatus Doudnaibacteriota</taxon>
    </lineage>
</organism>
<reference evidence="2 3" key="1">
    <citation type="journal article" date="2016" name="Nat. Commun.">
        <title>Thousands of microbial genomes shed light on interconnected biogeochemical processes in an aquifer system.</title>
        <authorList>
            <person name="Anantharaman K."/>
            <person name="Brown C.T."/>
            <person name="Hug L.A."/>
            <person name="Sharon I."/>
            <person name="Castelle C.J."/>
            <person name="Probst A.J."/>
            <person name="Thomas B.C."/>
            <person name="Singh A."/>
            <person name="Wilkins M.J."/>
            <person name="Karaoz U."/>
            <person name="Brodie E.L."/>
            <person name="Williams K.H."/>
            <person name="Hubbard S.S."/>
            <person name="Banfield J.F."/>
        </authorList>
    </citation>
    <scope>NUCLEOTIDE SEQUENCE [LARGE SCALE GENOMIC DNA]</scope>
</reference>
<comment type="caution">
    <text evidence="2">The sequence shown here is derived from an EMBL/GenBank/DDBJ whole genome shotgun (WGS) entry which is preliminary data.</text>
</comment>
<keyword evidence="1" id="KW-0472">Membrane</keyword>
<gene>
    <name evidence="2" type="ORF">A2751_00745</name>
</gene>
<dbReference type="Pfam" id="PF18926">
    <property type="entry name" value="DUF5676"/>
    <property type="match status" value="1"/>
</dbReference>